<proteinExistence type="predicted"/>
<keyword evidence="1" id="KW-0472">Membrane</keyword>
<dbReference type="AlphaFoldDB" id="A0A7D4PYX0"/>
<keyword evidence="3" id="KW-1185">Reference proteome</keyword>
<organism evidence="2 3">
    <name type="scientific">Mucilaginibacter mali</name>
    <dbReference type="NCBI Taxonomy" id="2740462"/>
    <lineage>
        <taxon>Bacteria</taxon>
        <taxon>Pseudomonadati</taxon>
        <taxon>Bacteroidota</taxon>
        <taxon>Sphingobacteriia</taxon>
        <taxon>Sphingobacteriales</taxon>
        <taxon>Sphingobacteriaceae</taxon>
        <taxon>Mucilaginibacter</taxon>
    </lineage>
</organism>
<evidence type="ECO:0000313" key="2">
    <source>
        <dbReference type="EMBL" id="QKJ28486.1"/>
    </source>
</evidence>
<gene>
    <name evidence="2" type="ORF">HQ865_01490</name>
</gene>
<sequence length="300" mass="33774">MIAAFSIAAPAVVAQFYMTSATGKLTRLANIDQINHKPLTKYYRLSHYFISKRLAKTYSSHSVSSKGQRLTWYHYIACPIFADTIAYNVKLPGPGTGQLLDTGFIFTHYPADRKALIIVDGKPVDKAALTQVEVATVNKFYFTSAPQAMALYGPGARQGALVITLAKPVTIIPKAWLCYSDSKEVSNKLSQVEKDTLRKQFYNDSYLRFEKRYLNDFDYLDRMGYSAYRDNFVNAINDPASISDDPVIFEACYGSFANRSGYKLYWMLGLFALGALIFFLMLLSPPINRAEASGWLPRQF</sequence>
<feature type="transmembrane region" description="Helical" evidence="1">
    <location>
        <begin position="264"/>
        <end position="283"/>
    </location>
</feature>
<protein>
    <submittedName>
        <fullName evidence="2">Uncharacterized protein</fullName>
    </submittedName>
</protein>
<keyword evidence="1" id="KW-0812">Transmembrane</keyword>
<dbReference type="KEGG" id="mmab:HQ865_01490"/>
<keyword evidence="1" id="KW-1133">Transmembrane helix</keyword>
<reference evidence="2 3" key="1">
    <citation type="submission" date="2020-05" db="EMBL/GenBank/DDBJ databases">
        <title>Mucilaginibacter mali sp. nov.</title>
        <authorList>
            <person name="Kim H.S."/>
            <person name="Lee K.C."/>
            <person name="Suh M.K."/>
            <person name="Kim J.-S."/>
            <person name="Han K.-I."/>
            <person name="Eom M.K."/>
            <person name="Shin Y.K."/>
            <person name="Lee J.-S."/>
        </authorList>
    </citation>
    <scope>NUCLEOTIDE SEQUENCE [LARGE SCALE GENOMIC DNA]</scope>
    <source>
        <strain evidence="2 3">G2-14</strain>
    </source>
</reference>
<dbReference type="EMBL" id="CP054139">
    <property type="protein sequence ID" value="QKJ28486.1"/>
    <property type="molecule type" value="Genomic_DNA"/>
</dbReference>
<evidence type="ECO:0000256" key="1">
    <source>
        <dbReference type="SAM" id="Phobius"/>
    </source>
</evidence>
<dbReference type="RefSeq" id="WP_173413188.1">
    <property type="nucleotide sequence ID" value="NZ_CP054139.1"/>
</dbReference>
<name>A0A7D4PYX0_9SPHI</name>
<evidence type="ECO:0000313" key="3">
    <source>
        <dbReference type="Proteomes" id="UP000505355"/>
    </source>
</evidence>
<accession>A0A7D4PYX0</accession>
<dbReference type="Proteomes" id="UP000505355">
    <property type="component" value="Chromosome"/>
</dbReference>